<dbReference type="Proteomes" id="UP000045545">
    <property type="component" value="Unassembled WGS sequence"/>
</dbReference>
<protein>
    <submittedName>
        <fullName evidence="2">Uncharacterized</fullName>
    </submittedName>
</protein>
<sequence length="416" mass="46776">MNKKKIFTGLCLMAALLIGIAYLPASAELIYNQPDPQRIQPIDTGCSHCNDPYTLESPKDSVATIRFEKQMKQADLEEFVEKNQIIIKSLEWEWGDHKTYYPVSSEISLSDAMNDLRQYQTNYLKGLIAEIPEIQKDYAEKGITNDLDKQLEQFKIQLEYVKEKPIQVASIKVQVGNDTLKNLLVQKGITVVDYKSLNPDSNNLYSNQADLNKNEKNATESSVLTAIAGWEPNNGIFILNDTNTYDGPCIRNYINWTNISGFSSYPGYEHDVKVAPFNFTEAQNTHSIPVSPWVDPSGPWSTNFPSSAVPYLDTRWSDSTSGGKDFTIGIAKGSVLSTTTTYITTIGTNRASSNYSTANVTLQAQLERLPKPGAEQEFCNQFSPTLGFPQACMFVQETGFTKYFTASRTKYNKFYW</sequence>
<dbReference type="AlphaFoldDB" id="A0A0E3W3Q1"/>
<gene>
    <name evidence="2" type="ORF">2366</name>
</gene>
<dbReference type="RefSeq" id="WP_046499220.1">
    <property type="nucleotide sequence ID" value="NZ_CGIH01000039.1"/>
</dbReference>
<evidence type="ECO:0000313" key="3">
    <source>
        <dbReference type="Proteomes" id="UP000045545"/>
    </source>
</evidence>
<reference evidence="2 3" key="1">
    <citation type="submission" date="2015-03" db="EMBL/GenBank/DDBJ databases">
        <authorList>
            <person name="Murphy D."/>
        </authorList>
    </citation>
    <scope>NUCLEOTIDE SEQUENCE [LARGE SCALE GENOMIC DNA]</scope>
    <source>
        <strain evidence="2 3">OL-4</strain>
    </source>
</reference>
<evidence type="ECO:0000256" key="1">
    <source>
        <dbReference type="SAM" id="SignalP"/>
    </source>
</evidence>
<accession>A0A0E3W3Q1</accession>
<feature type="chain" id="PRO_5002414295" evidence="1">
    <location>
        <begin position="28"/>
        <end position="416"/>
    </location>
</feature>
<name>A0A0E3W3Q1_9FIRM</name>
<keyword evidence="1" id="KW-0732">Signal</keyword>
<keyword evidence="3" id="KW-1185">Reference proteome</keyword>
<dbReference type="STRING" id="690567.2366"/>
<proteinExistence type="predicted"/>
<dbReference type="EMBL" id="CGIH01000039">
    <property type="protein sequence ID" value="CFX97497.1"/>
    <property type="molecule type" value="Genomic_DNA"/>
</dbReference>
<feature type="signal peptide" evidence="1">
    <location>
        <begin position="1"/>
        <end position="27"/>
    </location>
</feature>
<evidence type="ECO:0000313" key="2">
    <source>
        <dbReference type="EMBL" id="CFX97497.1"/>
    </source>
</evidence>
<organism evidence="2 3">
    <name type="scientific">Syntrophomonas zehnderi OL-4</name>
    <dbReference type="NCBI Taxonomy" id="690567"/>
    <lineage>
        <taxon>Bacteria</taxon>
        <taxon>Bacillati</taxon>
        <taxon>Bacillota</taxon>
        <taxon>Clostridia</taxon>
        <taxon>Eubacteriales</taxon>
        <taxon>Syntrophomonadaceae</taxon>
        <taxon>Syntrophomonas</taxon>
    </lineage>
</organism>